<dbReference type="Proteomes" id="UP000541610">
    <property type="component" value="Unassembled WGS sequence"/>
</dbReference>
<dbReference type="AlphaFoldDB" id="A0A7J6PMB0"/>
<organism evidence="1 2">
    <name type="scientific">Perkinsus olseni</name>
    <name type="common">Perkinsus atlanticus</name>
    <dbReference type="NCBI Taxonomy" id="32597"/>
    <lineage>
        <taxon>Eukaryota</taxon>
        <taxon>Sar</taxon>
        <taxon>Alveolata</taxon>
        <taxon>Perkinsozoa</taxon>
        <taxon>Perkinsea</taxon>
        <taxon>Perkinsida</taxon>
        <taxon>Perkinsidae</taxon>
        <taxon>Perkinsus</taxon>
    </lineage>
</organism>
<protein>
    <submittedName>
        <fullName evidence="1">Uncharacterized protein</fullName>
    </submittedName>
</protein>
<comment type="caution">
    <text evidence="1">The sequence shown here is derived from an EMBL/GenBank/DDBJ whole genome shotgun (WGS) entry which is preliminary data.</text>
</comment>
<evidence type="ECO:0000313" key="1">
    <source>
        <dbReference type="EMBL" id="KAF4697152.1"/>
    </source>
</evidence>
<accession>A0A7J6PMB0</accession>
<reference evidence="1 2" key="1">
    <citation type="submission" date="2020-04" db="EMBL/GenBank/DDBJ databases">
        <title>Perkinsus olseni comparative genomics.</title>
        <authorList>
            <person name="Bogema D.R."/>
        </authorList>
    </citation>
    <scope>NUCLEOTIDE SEQUENCE [LARGE SCALE GENOMIC DNA]</scope>
    <source>
        <strain evidence="1">00978-12</strain>
    </source>
</reference>
<sequence length="154" mass="17058">MCADLSDGSLVLIDCDRGSLHRVHWDSPDAFITLTTVEGHRIRLVSEEDIAGGVISVCCCGDGFVHGLWEAEFANDREQIIRIAFRNDVPALWQIDLATERIIGAFPLPLGMGWKKRSDFRVHVLSPVIDSASSDDPDEDPRALTEKVWGDSLI</sequence>
<proteinExistence type="predicted"/>
<gene>
    <name evidence="1" type="ORF">FOZ60_011824</name>
</gene>
<name>A0A7J6PMB0_PEROL</name>
<evidence type="ECO:0000313" key="2">
    <source>
        <dbReference type="Proteomes" id="UP000541610"/>
    </source>
</evidence>
<dbReference type="EMBL" id="JABANP010000005">
    <property type="protein sequence ID" value="KAF4697152.1"/>
    <property type="molecule type" value="Genomic_DNA"/>
</dbReference>